<name>A0A316AF27_9ACTN</name>
<keyword evidence="4" id="KW-1185">Reference proteome</keyword>
<dbReference type="Proteomes" id="UP000245469">
    <property type="component" value="Unassembled WGS sequence"/>
</dbReference>
<gene>
    <name evidence="3" type="ORF">BXY45_101319</name>
</gene>
<accession>A0A316AF27</accession>
<feature type="region of interest" description="Disordered" evidence="1">
    <location>
        <begin position="125"/>
        <end position="149"/>
    </location>
</feature>
<protein>
    <submittedName>
        <fullName evidence="3">Uncharacterized protein</fullName>
    </submittedName>
</protein>
<comment type="caution">
    <text evidence="3">The sequence shown here is derived from an EMBL/GenBank/DDBJ whole genome shotgun (WGS) entry which is preliminary data.</text>
</comment>
<evidence type="ECO:0000313" key="3">
    <source>
        <dbReference type="EMBL" id="PWJ56343.1"/>
    </source>
</evidence>
<evidence type="ECO:0000256" key="1">
    <source>
        <dbReference type="SAM" id="MobiDB-lite"/>
    </source>
</evidence>
<evidence type="ECO:0000313" key="4">
    <source>
        <dbReference type="Proteomes" id="UP000245469"/>
    </source>
</evidence>
<organism evidence="3 4">
    <name type="scientific">Quadrisphaera granulorum</name>
    <dbReference type="NCBI Taxonomy" id="317664"/>
    <lineage>
        <taxon>Bacteria</taxon>
        <taxon>Bacillati</taxon>
        <taxon>Actinomycetota</taxon>
        <taxon>Actinomycetes</taxon>
        <taxon>Kineosporiales</taxon>
        <taxon>Kineosporiaceae</taxon>
        <taxon>Quadrisphaera</taxon>
    </lineage>
</organism>
<proteinExistence type="predicted"/>
<sequence length="149" mass="15278">MPPSSRVPAALAVLGGVASYASLASATSSAAVARALASGSVVRVLPGVLTAPDHTDGPRIRQRAALLFAGSPAALSHTTALGLYGLPVPADVAAAAVHVVVPHPRRRTVPASEAWRLELHRSRADRDGGCVTGSRWSPPRAPSWRAGRC</sequence>
<dbReference type="AlphaFoldDB" id="A0A316AF27"/>
<feature type="chain" id="PRO_5038662481" evidence="2">
    <location>
        <begin position="27"/>
        <end position="149"/>
    </location>
</feature>
<keyword evidence="2" id="KW-0732">Signal</keyword>
<dbReference type="EMBL" id="QGDQ01000001">
    <property type="protein sequence ID" value="PWJ56343.1"/>
    <property type="molecule type" value="Genomic_DNA"/>
</dbReference>
<evidence type="ECO:0000256" key="2">
    <source>
        <dbReference type="SAM" id="SignalP"/>
    </source>
</evidence>
<dbReference type="RefSeq" id="WP_146211043.1">
    <property type="nucleotide sequence ID" value="NZ_QGDQ01000001.1"/>
</dbReference>
<feature type="signal peptide" evidence="2">
    <location>
        <begin position="1"/>
        <end position="26"/>
    </location>
</feature>
<reference evidence="3 4" key="1">
    <citation type="submission" date="2018-03" db="EMBL/GenBank/DDBJ databases">
        <title>Genomic Encyclopedia of Archaeal and Bacterial Type Strains, Phase II (KMG-II): from individual species to whole genera.</title>
        <authorList>
            <person name="Goeker M."/>
        </authorList>
    </citation>
    <scope>NUCLEOTIDE SEQUENCE [LARGE SCALE GENOMIC DNA]</scope>
    <source>
        <strain evidence="3 4">DSM 44889</strain>
    </source>
</reference>